<evidence type="ECO:0000313" key="2">
    <source>
        <dbReference type="Proteomes" id="UP000001600"/>
    </source>
</evidence>
<sequence length="372" mass="42706">MERAEEGRRRLCFCINLPYAKKKKIHDRLHPMIPVIGVLDRYSQVADRAIRSRTTQGRVIDPIEYLVNNGQAHMKLVTAEQILRGIPVGVHAVIASRPNRRDDLEALAKLREDRIPLILDIDDDLYSYPRWSKLRFSREDVDFIVDCASFVSVTNATLYARFHASEKPSRIVQSGFYVEKYCTGSIPIGEGFRVTMCNGDNLKSDDFSEEFCDLIYHFVEENSDVYFDYFGDDAFPAPKHPRIKNYVGLSFDEHKRKLLNSSYSLTVMMLGNKCHDRDAFFEAKSPVKYWEHGGFGIPGIFSNNAIYKACINDGKNGFLAENNVGAWRDRLYFAYNNRSRLRDIGQNAKADVTERYHIREAAGGFLSIVREL</sequence>
<dbReference type="Proteomes" id="UP000001600">
    <property type="component" value="Chromosome 1"/>
</dbReference>
<accession>B9JEA2</accession>
<dbReference type="EMBL" id="CP000628">
    <property type="protein sequence ID" value="ACM28447.1"/>
    <property type="molecule type" value="Genomic_DNA"/>
</dbReference>
<protein>
    <submittedName>
        <fullName evidence="1">Glycosyltransferase</fullName>
    </submittedName>
</protein>
<gene>
    <name evidence="1" type="ordered locus">Arad_4833</name>
</gene>
<dbReference type="SUPFAM" id="SSF53756">
    <property type="entry name" value="UDP-Glycosyltransferase/glycogen phosphorylase"/>
    <property type="match status" value="1"/>
</dbReference>
<dbReference type="STRING" id="311403.Arad_4833"/>
<dbReference type="AlphaFoldDB" id="B9JEA2"/>
<dbReference type="eggNOG" id="COG0438">
    <property type="taxonomic scope" value="Bacteria"/>
</dbReference>
<evidence type="ECO:0000313" key="1">
    <source>
        <dbReference type="EMBL" id="ACM28447.1"/>
    </source>
</evidence>
<organism evidence="1 2">
    <name type="scientific">Rhizobium rhizogenes (strain K84 / ATCC BAA-868)</name>
    <name type="common">Agrobacterium radiobacter</name>
    <dbReference type="NCBI Taxonomy" id="311403"/>
    <lineage>
        <taxon>Bacteria</taxon>
        <taxon>Pseudomonadati</taxon>
        <taxon>Pseudomonadota</taxon>
        <taxon>Alphaproteobacteria</taxon>
        <taxon>Hyphomicrobiales</taxon>
        <taxon>Rhizobiaceae</taxon>
        <taxon>Rhizobium/Agrobacterium group</taxon>
        <taxon>Rhizobium</taxon>
    </lineage>
</organism>
<dbReference type="HOGENOM" id="CLU_057120_0_0_5"/>
<dbReference type="KEGG" id="ara:Arad_4833"/>
<reference evidence="1 2" key="1">
    <citation type="journal article" date="2009" name="J. Bacteriol.">
        <title>Genome sequences of three Agrobacterium biovars help elucidate the evolution of multichromosome genomes in bacteria.</title>
        <authorList>
            <person name="Slater S.C."/>
            <person name="Goldman B.S."/>
            <person name="Goodner B."/>
            <person name="Setubal J.C."/>
            <person name="Farrand S.K."/>
            <person name="Nester E.W."/>
            <person name="Burr T.J."/>
            <person name="Banta L."/>
            <person name="Dickerman A.W."/>
            <person name="Paulsen I."/>
            <person name="Otten L."/>
            <person name="Suen G."/>
            <person name="Welch R."/>
            <person name="Almeida N.F."/>
            <person name="Arnold F."/>
            <person name="Burton O.T."/>
            <person name="Du Z."/>
            <person name="Ewing A."/>
            <person name="Godsy E."/>
            <person name="Heisel S."/>
            <person name="Houmiel K.L."/>
            <person name="Jhaveri J."/>
            <person name="Lu J."/>
            <person name="Miller N.M."/>
            <person name="Norton S."/>
            <person name="Chen Q."/>
            <person name="Phoolcharoen W."/>
            <person name="Ohlin V."/>
            <person name="Ondrusek D."/>
            <person name="Pride N."/>
            <person name="Stricklin S.L."/>
            <person name="Sun J."/>
            <person name="Wheeler C."/>
            <person name="Wilson L."/>
            <person name="Zhu H."/>
            <person name="Wood D.W."/>
        </authorList>
    </citation>
    <scope>NUCLEOTIDE SEQUENCE [LARGE SCALE GENOMIC DNA]</scope>
    <source>
        <strain evidence="2">K84 / ATCC BAA-868</strain>
    </source>
</reference>
<dbReference type="Gene3D" id="3.40.50.2000">
    <property type="entry name" value="Glycogen Phosphorylase B"/>
    <property type="match status" value="1"/>
</dbReference>
<keyword evidence="1" id="KW-0808">Transferase</keyword>
<name>B9JEA2_RHIR8</name>
<dbReference type="GO" id="GO:0016740">
    <property type="term" value="F:transferase activity"/>
    <property type="evidence" value="ECO:0007669"/>
    <property type="project" value="UniProtKB-KW"/>
</dbReference>
<proteinExistence type="predicted"/>